<protein>
    <recommendedName>
        <fullName evidence="4">Leucyl/phenylalanyl-tRNA--protein transferase</fullName>
        <ecNumber evidence="4">2.3.2.6</ecNumber>
    </recommendedName>
    <alternativeName>
        <fullName evidence="4">L/F-transferase</fullName>
    </alternativeName>
    <alternativeName>
        <fullName evidence="4">Leucyltransferase</fullName>
    </alternativeName>
    <alternativeName>
        <fullName evidence="4">Phenyalanyltransferase</fullName>
    </alternativeName>
</protein>
<keyword evidence="3 4" id="KW-0012">Acyltransferase</keyword>
<dbReference type="NCBIfam" id="TIGR00667">
    <property type="entry name" value="aat"/>
    <property type="match status" value="1"/>
</dbReference>
<evidence type="ECO:0000313" key="6">
    <source>
        <dbReference type="Proteomes" id="UP000051269"/>
    </source>
</evidence>
<comment type="catalytic activity">
    <reaction evidence="4">
        <text>N-terminal L-lysyl-[protein] + L-leucyl-tRNA(Leu) = N-terminal L-leucyl-L-lysyl-[protein] + tRNA(Leu) + H(+)</text>
        <dbReference type="Rhea" id="RHEA:12340"/>
        <dbReference type="Rhea" id="RHEA-COMP:9613"/>
        <dbReference type="Rhea" id="RHEA-COMP:9622"/>
        <dbReference type="Rhea" id="RHEA-COMP:12670"/>
        <dbReference type="Rhea" id="RHEA-COMP:12671"/>
        <dbReference type="ChEBI" id="CHEBI:15378"/>
        <dbReference type="ChEBI" id="CHEBI:65249"/>
        <dbReference type="ChEBI" id="CHEBI:78442"/>
        <dbReference type="ChEBI" id="CHEBI:78494"/>
        <dbReference type="ChEBI" id="CHEBI:133043"/>
        <dbReference type="EC" id="2.3.2.6"/>
    </reaction>
</comment>
<dbReference type="InterPro" id="IPR042221">
    <property type="entry name" value="Leu/Phe-tRNA_Trfase_N"/>
</dbReference>
<reference evidence="5 6" key="1">
    <citation type="submission" date="2015-10" db="EMBL/GenBank/DDBJ databases">
        <title>Metagenome-Assembled Genomes uncover a global brackish microbiome.</title>
        <authorList>
            <person name="Hugerth L.W."/>
            <person name="Larsson J."/>
            <person name="Alneberg J."/>
            <person name="Lindh M.V."/>
            <person name="Legrand C."/>
            <person name="Pinhassi J."/>
            <person name="Andersson A.F."/>
        </authorList>
    </citation>
    <scope>NUCLEOTIDE SEQUENCE [LARGE SCALE GENOMIC DNA]</scope>
    <source>
        <strain evidence="5">BACL18 MAG-120507-bin52</strain>
    </source>
</reference>
<keyword evidence="1 4" id="KW-0963">Cytoplasm</keyword>
<dbReference type="Gene3D" id="3.30.70.3550">
    <property type="entry name" value="Leucyl/phenylalanyl-tRNA-protein transferase, N-terminal domain"/>
    <property type="match status" value="1"/>
</dbReference>
<dbReference type="GO" id="GO:0030163">
    <property type="term" value="P:protein catabolic process"/>
    <property type="evidence" value="ECO:0007669"/>
    <property type="project" value="UniProtKB-UniRule"/>
</dbReference>
<dbReference type="PANTHER" id="PTHR30098">
    <property type="entry name" value="LEUCYL/PHENYLALANYL-TRNA--PROTEIN TRANSFERASE"/>
    <property type="match status" value="1"/>
</dbReference>
<dbReference type="Proteomes" id="UP000051269">
    <property type="component" value="Unassembled WGS sequence"/>
</dbReference>
<dbReference type="AlphaFoldDB" id="A0A0R2RHV2"/>
<dbReference type="GO" id="GO:0005737">
    <property type="term" value="C:cytoplasm"/>
    <property type="evidence" value="ECO:0007669"/>
    <property type="project" value="UniProtKB-SubCell"/>
</dbReference>
<sequence length="188" mass="21331">MTRELTPQRLLEAYPKGIFPWTENPVTWWSPDPRGILPLDRFHVPARLEQTIRSGIFSFTINHSFDEVVQGCAEPAIGREESWVGPAFRKAYSELHRMGYAQSFEVWHNGKLAGGLYGVRMGGFFAGESMFHRVRDASSVALVLAVRYLIAESCSLFDLQMVTPHTAKFGGIEVSRDEYLQRLKRAIP</sequence>
<evidence type="ECO:0000313" key="5">
    <source>
        <dbReference type="EMBL" id="KRO62183.1"/>
    </source>
</evidence>
<evidence type="ECO:0000256" key="2">
    <source>
        <dbReference type="ARBA" id="ARBA00022679"/>
    </source>
</evidence>
<comment type="catalytic activity">
    <reaction evidence="4">
        <text>L-phenylalanyl-tRNA(Phe) + an N-terminal L-alpha-aminoacyl-[protein] = an N-terminal L-phenylalanyl-L-alpha-aminoacyl-[protein] + tRNA(Phe)</text>
        <dbReference type="Rhea" id="RHEA:43632"/>
        <dbReference type="Rhea" id="RHEA-COMP:9668"/>
        <dbReference type="Rhea" id="RHEA-COMP:9699"/>
        <dbReference type="Rhea" id="RHEA-COMP:10636"/>
        <dbReference type="Rhea" id="RHEA-COMP:10637"/>
        <dbReference type="ChEBI" id="CHEBI:78442"/>
        <dbReference type="ChEBI" id="CHEBI:78531"/>
        <dbReference type="ChEBI" id="CHEBI:78597"/>
        <dbReference type="ChEBI" id="CHEBI:83561"/>
        <dbReference type="EC" id="2.3.2.6"/>
    </reaction>
</comment>
<proteinExistence type="inferred from homology"/>
<evidence type="ECO:0000256" key="4">
    <source>
        <dbReference type="HAMAP-Rule" id="MF_00688"/>
    </source>
</evidence>
<dbReference type="EC" id="2.3.2.6" evidence="4"/>
<organism evidence="5 6">
    <name type="scientific">Verrucomicrobia subdivision 6 bacterium BACL9 MAG-120507-bin52</name>
    <dbReference type="NCBI Taxonomy" id="1655590"/>
    <lineage>
        <taxon>Bacteria</taxon>
        <taxon>Pseudomonadati</taxon>
        <taxon>Verrucomicrobiota</taxon>
        <taxon>Verrucomicrobiia</taxon>
        <taxon>Verrucomicrobiales</taxon>
        <taxon>Verrucomicrobia subdivision 6</taxon>
    </lineage>
</organism>
<dbReference type="InterPro" id="IPR004616">
    <property type="entry name" value="Leu/Phe-tRNA_Trfase"/>
</dbReference>
<comment type="catalytic activity">
    <reaction evidence="4">
        <text>N-terminal L-arginyl-[protein] + L-leucyl-tRNA(Leu) = N-terminal L-leucyl-L-arginyl-[protein] + tRNA(Leu) + H(+)</text>
        <dbReference type="Rhea" id="RHEA:50416"/>
        <dbReference type="Rhea" id="RHEA-COMP:9613"/>
        <dbReference type="Rhea" id="RHEA-COMP:9622"/>
        <dbReference type="Rhea" id="RHEA-COMP:12672"/>
        <dbReference type="Rhea" id="RHEA-COMP:12673"/>
        <dbReference type="ChEBI" id="CHEBI:15378"/>
        <dbReference type="ChEBI" id="CHEBI:64719"/>
        <dbReference type="ChEBI" id="CHEBI:78442"/>
        <dbReference type="ChEBI" id="CHEBI:78494"/>
        <dbReference type="ChEBI" id="CHEBI:133044"/>
        <dbReference type="EC" id="2.3.2.6"/>
    </reaction>
</comment>
<dbReference type="GO" id="GO:0008914">
    <property type="term" value="F:leucyl-tRNA--protein transferase activity"/>
    <property type="evidence" value="ECO:0007669"/>
    <property type="project" value="UniProtKB-UniRule"/>
</dbReference>
<dbReference type="EMBL" id="LIBO01000117">
    <property type="protein sequence ID" value="KRO62183.1"/>
    <property type="molecule type" value="Genomic_DNA"/>
</dbReference>
<dbReference type="InterPro" id="IPR042203">
    <property type="entry name" value="Leu/Phe-tRNA_Trfase_C"/>
</dbReference>
<evidence type="ECO:0000256" key="1">
    <source>
        <dbReference type="ARBA" id="ARBA00022490"/>
    </source>
</evidence>
<keyword evidence="2 4" id="KW-0808">Transferase</keyword>
<comment type="caution">
    <text evidence="5">The sequence shown here is derived from an EMBL/GenBank/DDBJ whole genome shotgun (WGS) entry which is preliminary data.</text>
</comment>
<dbReference type="InterPro" id="IPR016181">
    <property type="entry name" value="Acyl_CoA_acyltransferase"/>
</dbReference>
<comment type="function">
    <text evidence="4">Functions in the N-end rule pathway of protein degradation where it conjugates Leu, Phe and, less efficiently, Met from aminoacyl-tRNAs to the N-termini of proteins containing an N-terminal arginine or lysine.</text>
</comment>
<evidence type="ECO:0000256" key="3">
    <source>
        <dbReference type="ARBA" id="ARBA00023315"/>
    </source>
</evidence>
<dbReference type="Pfam" id="PF03588">
    <property type="entry name" value="Leu_Phe_trans"/>
    <property type="match status" value="1"/>
</dbReference>
<name>A0A0R2RHV2_9BACT</name>
<comment type="similarity">
    <text evidence="4">Belongs to the L/F-transferase family.</text>
</comment>
<dbReference type="HAMAP" id="MF_00688">
    <property type="entry name" value="Leu_Phe_trans"/>
    <property type="match status" value="1"/>
</dbReference>
<dbReference type="Gene3D" id="3.40.630.70">
    <property type="entry name" value="Leucyl/phenylalanyl-tRNA-protein transferase, C-terminal domain"/>
    <property type="match status" value="1"/>
</dbReference>
<accession>A0A0R2RHV2</accession>
<gene>
    <name evidence="4" type="primary">aat</name>
    <name evidence="5" type="ORF">ABR82_01890</name>
</gene>
<comment type="subcellular location">
    <subcellularLocation>
        <location evidence="4">Cytoplasm</location>
    </subcellularLocation>
</comment>
<dbReference type="PANTHER" id="PTHR30098:SF2">
    <property type="entry name" value="LEUCYL_PHENYLALANYL-TRNA--PROTEIN TRANSFERASE"/>
    <property type="match status" value="1"/>
</dbReference>
<dbReference type="SUPFAM" id="SSF55729">
    <property type="entry name" value="Acyl-CoA N-acyltransferases (Nat)"/>
    <property type="match status" value="1"/>
</dbReference>